<dbReference type="Proteomes" id="UP000095333">
    <property type="component" value="Unassembled WGS sequence"/>
</dbReference>
<dbReference type="EMBL" id="RWHZ01000047">
    <property type="protein sequence ID" value="TSE47665.1"/>
    <property type="molecule type" value="Genomic_DNA"/>
</dbReference>
<reference evidence="1 3" key="1">
    <citation type="submission" date="2015-09" db="EMBL/GenBank/DDBJ databases">
        <authorList>
            <consortium name="Pathogen Informatics"/>
        </authorList>
    </citation>
    <scope>NUCLEOTIDE SEQUENCE [LARGE SCALE GENOMIC DNA]</scope>
    <source>
        <strain evidence="1 3">2789STDY5834842</strain>
    </source>
</reference>
<gene>
    <name evidence="2" type="ORF">EH214_03119</name>
    <name evidence="1" type="ORF">ERS852457_02996</name>
</gene>
<evidence type="ECO:0000313" key="2">
    <source>
        <dbReference type="EMBL" id="TSE47665.1"/>
    </source>
</evidence>
<sequence>MFIDKVCVLHRQSKWCYFANEVHILFLPIMPVNKKPVKQFTIYLTGLSLSLYFNYSAAASSTLSAESAGASTNSVIPLFTKILYHEISFLISPL</sequence>
<evidence type="ECO:0000313" key="3">
    <source>
        <dbReference type="Proteomes" id="UP000095333"/>
    </source>
</evidence>
<evidence type="ECO:0000313" key="1">
    <source>
        <dbReference type="EMBL" id="CUO88631.1"/>
    </source>
</evidence>
<organism evidence="1 3">
    <name type="scientific">Phocaeicola vulgatus</name>
    <name type="common">Bacteroides vulgatus</name>
    <dbReference type="NCBI Taxonomy" id="821"/>
    <lineage>
        <taxon>Bacteria</taxon>
        <taxon>Pseudomonadati</taxon>
        <taxon>Bacteroidota</taxon>
        <taxon>Bacteroidia</taxon>
        <taxon>Bacteroidales</taxon>
        <taxon>Bacteroidaceae</taxon>
        <taxon>Phocaeicola</taxon>
    </lineage>
</organism>
<proteinExistence type="predicted"/>
<dbReference type="Proteomes" id="UP000408523">
    <property type="component" value="Unassembled WGS sequence"/>
</dbReference>
<dbReference type="AlphaFoldDB" id="A0A174IQF1"/>
<evidence type="ECO:0000313" key="4">
    <source>
        <dbReference type="Proteomes" id="UP000408523"/>
    </source>
</evidence>
<accession>A0A174IQF1</accession>
<name>A0A174IQF1_PHOVU</name>
<reference evidence="2 4" key="2">
    <citation type="journal article" date="2019" name="Nat. Commun.">
        <title>Gram positive-like bacteriocins with broad spectrum anti-Bacteroidales activity encoded on mobile elements of the human gut microbiota.</title>
        <authorList>
            <person name="Bechon N."/>
            <person name="Coyne M.J.Jr."/>
            <person name="Laclare-Mceneany V."/>
            <person name="Chatzidaki-Livanis M."/>
            <person name="Ghigo J.-M."/>
            <person name="Comstock L.E."/>
        </authorList>
    </citation>
    <scope>NUCLEOTIDE SEQUENCE [LARGE SCALE GENOMIC DNA]</scope>
    <source>
        <strain evidence="2 4">CL01T12C17</strain>
    </source>
</reference>
<protein>
    <submittedName>
        <fullName evidence="1">Uncharacterized protein</fullName>
    </submittedName>
</protein>
<dbReference type="EMBL" id="CYZI01000021">
    <property type="protein sequence ID" value="CUO88631.1"/>
    <property type="molecule type" value="Genomic_DNA"/>
</dbReference>